<dbReference type="EMBL" id="QZKU01000128">
    <property type="protein sequence ID" value="RJP16026.1"/>
    <property type="molecule type" value="Genomic_DNA"/>
</dbReference>
<feature type="signal peptide" evidence="1">
    <location>
        <begin position="1"/>
        <end position="23"/>
    </location>
</feature>
<dbReference type="AlphaFoldDB" id="A0A3A4NCD5"/>
<evidence type="ECO:0000313" key="2">
    <source>
        <dbReference type="EMBL" id="RJP16026.1"/>
    </source>
</evidence>
<sequence>MKKRIIFLSCVWTVLIASASANAIPLSENLEGYYKFDFTDGVTYAAKVEQGIGAIKVYVLPDLQTAYIGIIVGDEIYFQDNAPYWAVLRQVNEDTALISVTNADTGEMHEFSVVRIGELAASQIVEEIERTNVDAACGRNLKFIGLALAIFANDHDGELPNDLSELHPYYVSDLMTFVCPARGGEFVDFDTDYVYTPGYSIDSPNAGEEVTVIEVEGNHASFAGHVLYLDGHVEKDLGD</sequence>
<accession>A0A3A4NCD5</accession>
<evidence type="ECO:0000313" key="3">
    <source>
        <dbReference type="Proteomes" id="UP000265882"/>
    </source>
</evidence>
<proteinExistence type="predicted"/>
<name>A0A3A4NCD5_ABYX5</name>
<evidence type="ECO:0000256" key="1">
    <source>
        <dbReference type="SAM" id="SignalP"/>
    </source>
</evidence>
<organism evidence="2 3">
    <name type="scientific">Abyssobacteria bacterium (strain SURF_5)</name>
    <dbReference type="NCBI Taxonomy" id="2093360"/>
    <lineage>
        <taxon>Bacteria</taxon>
        <taxon>Pseudomonadati</taxon>
        <taxon>Candidatus Hydrogenedentota</taxon>
        <taxon>Candidatus Abyssobacteria</taxon>
    </lineage>
</organism>
<protein>
    <submittedName>
        <fullName evidence="2">Uncharacterized protein</fullName>
    </submittedName>
</protein>
<dbReference type="Proteomes" id="UP000265882">
    <property type="component" value="Unassembled WGS sequence"/>
</dbReference>
<feature type="chain" id="PRO_5017191819" evidence="1">
    <location>
        <begin position="24"/>
        <end position="239"/>
    </location>
</feature>
<keyword evidence="1" id="KW-0732">Signal</keyword>
<gene>
    <name evidence="2" type="ORF">C4520_18580</name>
</gene>
<reference evidence="2 3" key="1">
    <citation type="journal article" date="2017" name="ISME J.">
        <title>Energy and carbon metabolisms in a deep terrestrial subsurface fluid microbial community.</title>
        <authorList>
            <person name="Momper L."/>
            <person name="Jungbluth S.P."/>
            <person name="Lee M.D."/>
            <person name="Amend J.P."/>
        </authorList>
    </citation>
    <scope>NUCLEOTIDE SEQUENCE [LARGE SCALE GENOMIC DNA]</scope>
    <source>
        <strain evidence="2">SURF_5</strain>
    </source>
</reference>
<comment type="caution">
    <text evidence="2">The sequence shown here is derived from an EMBL/GenBank/DDBJ whole genome shotgun (WGS) entry which is preliminary data.</text>
</comment>